<reference evidence="5" key="1">
    <citation type="submission" date="2018-11" db="EMBL/GenBank/DDBJ databases">
        <title>Henneguya salminicola genome and transcriptome.</title>
        <authorList>
            <person name="Yahalomi D."/>
            <person name="Atkinson S.D."/>
            <person name="Neuhof M."/>
            <person name="Chang E.S."/>
            <person name="Philippe H."/>
            <person name="Cartwright P."/>
            <person name="Bartholomew J.L."/>
            <person name="Huchon D."/>
        </authorList>
    </citation>
    <scope>NUCLEOTIDE SEQUENCE</scope>
    <source>
        <strain evidence="5">Hz1</strain>
        <tissue evidence="5">Whole</tissue>
    </source>
</reference>
<dbReference type="AlphaFoldDB" id="A0A6G3MIB3"/>
<dbReference type="InterPro" id="IPR008145">
    <property type="entry name" value="GK/Ca_channel_bsu"/>
</dbReference>
<protein>
    <submittedName>
        <fullName evidence="5">Guanylate kinase (Trinotate prediction)</fullName>
    </submittedName>
</protein>
<organism evidence="5">
    <name type="scientific">Henneguya salminicola</name>
    <name type="common">Myxosporean</name>
    <dbReference type="NCBI Taxonomy" id="69463"/>
    <lineage>
        <taxon>Eukaryota</taxon>
        <taxon>Metazoa</taxon>
        <taxon>Cnidaria</taxon>
        <taxon>Myxozoa</taxon>
        <taxon>Myxosporea</taxon>
        <taxon>Bivalvulida</taxon>
        <taxon>Platysporina</taxon>
        <taxon>Myxobolidae</taxon>
        <taxon>Henneguya</taxon>
    </lineage>
</organism>
<dbReference type="PANTHER" id="PTHR23117:SF13">
    <property type="entry name" value="GUANYLATE KINASE"/>
    <property type="match status" value="1"/>
</dbReference>
<feature type="domain" description="Guanylate kinase-like" evidence="4">
    <location>
        <begin position="1"/>
        <end position="135"/>
    </location>
</feature>
<evidence type="ECO:0000259" key="4">
    <source>
        <dbReference type="PROSITE" id="PS50052"/>
    </source>
</evidence>
<evidence type="ECO:0000256" key="1">
    <source>
        <dbReference type="ARBA" id="ARBA00005790"/>
    </source>
</evidence>
<evidence type="ECO:0000313" key="5">
    <source>
        <dbReference type="EMBL" id="NDJ93760.1"/>
    </source>
</evidence>
<keyword evidence="2" id="KW-0808">Transferase</keyword>
<proteinExistence type="inferred from homology"/>
<accession>A0A6G3MIB3</accession>
<evidence type="ECO:0000256" key="3">
    <source>
        <dbReference type="ARBA" id="ARBA00022777"/>
    </source>
</evidence>
<comment type="similarity">
    <text evidence="1">Belongs to the guanylate kinase family.</text>
</comment>
<dbReference type="SUPFAM" id="SSF52540">
    <property type="entry name" value="P-loop containing nucleoside triphosphate hydrolases"/>
    <property type="match status" value="1"/>
</dbReference>
<dbReference type="PANTHER" id="PTHR23117">
    <property type="entry name" value="GUANYLATE KINASE-RELATED"/>
    <property type="match status" value="1"/>
</dbReference>
<name>A0A6G3MIB3_HENSL</name>
<sequence length="143" mass="16448">MEKMIANNELIEYTIFSTNIYGTGKKDILKLLECDKVCILDLDIKGVISIKKSNIPAIFACIKPLAAEELIKRLQTRHTETPKSIQTRIEAAKKYDEFSLFLFVACLVNENNIFDAKIENINLDAAVNDFISLFKEKYSYMEW</sequence>
<dbReference type="InterPro" id="IPR008144">
    <property type="entry name" value="Guanylate_kin-like_dom"/>
</dbReference>
<dbReference type="Pfam" id="PF00625">
    <property type="entry name" value="Guanylate_kin"/>
    <property type="match status" value="1"/>
</dbReference>
<evidence type="ECO:0000256" key="2">
    <source>
        <dbReference type="ARBA" id="ARBA00022679"/>
    </source>
</evidence>
<dbReference type="GO" id="GO:0004385">
    <property type="term" value="F:GMP kinase activity"/>
    <property type="evidence" value="ECO:0007669"/>
    <property type="project" value="TreeGrafter"/>
</dbReference>
<dbReference type="GO" id="GO:0005829">
    <property type="term" value="C:cytosol"/>
    <property type="evidence" value="ECO:0007669"/>
    <property type="project" value="TreeGrafter"/>
</dbReference>
<dbReference type="EMBL" id="GHBP01004899">
    <property type="protein sequence ID" value="NDJ93760.1"/>
    <property type="molecule type" value="Transcribed_RNA"/>
</dbReference>
<keyword evidence="3 5" id="KW-0418">Kinase</keyword>
<dbReference type="PROSITE" id="PS50052">
    <property type="entry name" value="GUANYLATE_KINASE_2"/>
    <property type="match status" value="1"/>
</dbReference>
<dbReference type="InterPro" id="IPR027417">
    <property type="entry name" value="P-loop_NTPase"/>
</dbReference>
<dbReference type="Gene3D" id="3.40.50.300">
    <property type="entry name" value="P-loop containing nucleotide triphosphate hydrolases"/>
    <property type="match status" value="1"/>
</dbReference>